<reference evidence="2 3" key="1">
    <citation type="journal article" date="2011" name="Stand. Genomic Sci.">
        <title>Complete genome sequence of the gliding freshwater bacterium Fluviicola taffensis type strain (RW262).</title>
        <authorList>
            <person name="Woyke T."/>
            <person name="Chertkov O."/>
            <person name="Lapidus A."/>
            <person name="Nolan M."/>
            <person name="Lucas S."/>
            <person name="Del Rio T.G."/>
            <person name="Tice H."/>
            <person name="Cheng J.F."/>
            <person name="Tapia R."/>
            <person name="Han C."/>
            <person name="Goodwin L."/>
            <person name="Pitluck S."/>
            <person name="Liolios K."/>
            <person name="Pagani I."/>
            <person name="Ivanova N."/>
            <person name="Huntemann M."/>
            <person name="Mavromatis K."/>
            <person name="Mikhailova N."/>
            <person name="Pati A."/>
            <person name="Chen A."/>
            <person name="Palaniappan K."/>
            <person name="Land M."/>
            <person name="Hauser L."/>
            <person name="Brambilla E.M."/>
            <person name="Rohde M."/>
            <person name="Mwirichia R."/>
            <person name="Sikorski J."/>
            <person name="Tindall B.J."/>
            <person name="Goker M."/>
            <person name="Bristow J."/>
            <person name="Eisen J.A."/>
            <person name="Markowitz V."/>
            <person name="Hugenholtz P."/>
            <person name="Klenk H.P."/>
            <person name="Kyrpides N.C."/>
        </authorList>
    </citation>
    <scope>NUCLEOTIDE SEQUENCE [LARGE SCALE GENOMIC DNA]</scope>
    <source>
        <strain evidence="3">DSM 16823 / RW262 / RW262</strain>
    </source>
</reference>
<keyword evidence="3" id="KW-1185">Reference proteome</keyword>
<dbReference type="SUPFAM" id="SSF55729">
    <property type="entry name" value="Acyl-CoA N-acyltransferases (Nat)"/>
    <property type="match status" value="1"/>
</dbReference>
<dbReference type="STRING" id="755732.Fluta_3686"/>
<proteinExistence type="predicted"/>
<dbReference type="EMBL" id="CP002542">
    <property type="protein sequence ID" value="AEA45654.1"/>
    <property type="molecule type" value="Genomic_DNA"/>
</dbReference>
<feature type="domain" description="N-acetyltransferase" evidence="1">
    <location>
        <begin position="3"/>
        <end position="144"/>
    </location>
</feature>
<dbReference type="RefSeq" id="WP_013688421.1">
    <property type="nucleotide sequence ID" value="NC_015321.1"/>
</dbReference>
<dbReference type="Proteomes" id="UP000007463">
    <property type="component" value="Chromosome"/>
</dbReference>
<keyword evidence="2" id="KW-0808">Transferase</keyword>
<dbReference type="InterPro" id="IPR000182">
    <property type="entry name" value="GNAT_dom"/>
</dbReference>
<sequence>MKTTFKEIAHKSPEWTNAVKLREKILREPLGSIFTDQELEEEKYHFQIAGFIDDMIIATAVLVPEADVMKMQRVVVTETLRGMNIGSEMMVFCEKFAIDRKSKLIYCHARDSAVNFYIKNGYEGMGDYFDEDGIPHLKMKKNSS</sequence>
<dbReference type="CDD" id="cd04301">
    <property type="entry name" value="NAT_SF"/>
    <property type="match status" value="1"/>
</dbReference>
<dbReference type="Gene3D" id="3.40.630.30">
    <property type="match status" value="1"/>
</dbReference>
<dbReference type="AlphaFoldDB" id="F2IET7"/>
<evidence type="ECO:0000313" key="3">
    <source>
        <dbReference type="Proteomes" id="UP000007463"/>
    </source>
</evidence>
<dbReference type="KEGG" id="fte:Fluta_3686"/>
<dbReference type="eggNOG" id="COG2153">
    <property type="taxonomic scope" value="Bacteria"/>
</dbReference>
<dbReference type="OrthoDB" id="2352823at2"/>
<dbReference type="Pfam" id="PF13673">
    <property type="entry name" value="Acetyltransf_10"/>
    <property type="match status" value="1"/>
</dbReference>
<evidence type="ECO:0000313" key="2">
    <source>
        <dbReference type="EMBL" id="AEA45654.1"/>
    </source>
</evidence>
<dbReference type="InterPro" id="IPR016181">
    <property type="entry name" value="Acyl_CoA_acyltransferase"/>
</dbReference>
<dbReference type="HOGENOM" id="CLU_056607_6_4_10"/>
<evidence type="ECO:0000259" key="1">
    <source>
        <dbReference type="PROSITE" id="PS51186"/>
    </source>
</evidence>
<organism evidence="2 3">
    <name type="scientific">Fluviicola taffensis (strain DSM 16823 / NCIMB 13979 / RW262)</name>
    <dbReference type="NCBI Taxonomy" id="755732"/>
    <lineage>
        <taxon>Bacteria</taxon>
        <taxon>Pseudomonadati</taxon>
        <taxon>Bacteroidota</taxon>
        <taxon>Flavobacteriia</taxon>
        <taxon>Flavobacteriales</taxon>
        <taxon>Crocinitomicaceae</taxon>
        <taxon>Fluviicola</taxon>
    </lineage>
</organism>
<dbReference type="PROSITE" id="PS51186">
    <property type="entry name" value="GNAT"/>
    <property type="match status" value="1"/>
</dbReference>
<accession>F2IET7</accession>
<name>F2IET7_FLUTR</name>
<reference evidence="3" key="2">
    <citation type="submission" date="2011-02" db="EMBL/GenBank/DDBJ databases">
        <title>The complete genome of Fluviicola taffensis DSM 16823.</title>
        <authorList>
            <consortium name="US DOE Joint Genome Institute (JGI-PGF)"/>
            <person name="Lucas S."/>
            <person name="Copeland A."/>
            <person name="Lapidus A."/>
            <person name="Bruce D."/>
            <person name="Goodwin L."/>
            <person name="Pitluck S."/>
            <person name="Kyrpides N."/>
            <person name="Mavromatis K."/>
            <person name="Ivanova N."/>
            <person name="Mikhailova N."/>
            <person name="Pagani I."/>
            <person name="Chertkov O."/>
            <person name="Detter J.C."/>
            <person name="Han C."/>
            <person name="Tapia R."/>
            <person name="Land M."/>
            <person name="Hauser L."/>
            <person name="Markowitz V."/>
            <person name="Cheng J.-F."/>
            <person name="Hugenholtz P."/>
            <person name="Woyke T."/>
            <person name="Wu D."/>
            <person name="Tindall B."/>
            <person name="Pomrenke H.G."/>
            <person name="Brambilla E."/>
            <person name="Klenk H.-P."/>
            <person name="Eisen J.A."/>
        </authorList>
    </citation>
    <scope>NUCLEOTIDE SEQUENCE [LARGE SCALE GENOMIC DNA]</scope>
    <source>
        <strain evidence="3">DSM 16823 / RW262 / RW262</strain>
    </source>
</reference>
<protein>
    <submittedName>
        <fullName evidence="2">GCN5-related N-acetyltransferase</fullName>
    </submittedName>
</protein>
<gene>
    <name evidence="2" type="ordered locus">Fluta_3686</name>
</gene>
<dbReference type="GO" id="GO:0016747">
    <property type="term" value="F:acyltransferase activity, transferring groups other than amino-acyl groups"/>
    <property type="evidence" value="ECO:0007669"/>
    <property type="project" value="InterPro"/>
</dbReference>